<organism evidence="1 2">
    <name type="scientific">Pedobacter fastidiosus</name>
    <dbReference type="NCBI Taxonomy" id="2765361"/>
    <lineage>
        <taxon>Bacteria</taxon>
        <taxon>Pseudomonadati</taxon>
        <taxon>Bacteroidota</taxon>
        <taxon>Sphingobacteriia</taxon>
        <taxon>Sphingobacteriales</taxon>
        <taxon>Sphingobacteriaceae</taxon>
        <taxon>Pedobacter</taxon>
    </lineage>
</organism>
<dbReference type="Proteomes" id="UP000652755">
    <property type="component" value="Unassembled WGS sequence"/>
</dbReference>
<keyword evidence="2" id="KW-1185">Reference proteome</keyword>
<proteinExistence type="predicted"/>
<name>A0ABR7KWS9_9SPHI</name>
<accession>A0ABR7KWS9</accession>
<evidence type="ECO:0000313" key="2">
    <source>
        <dbReference type="Proteomes" id="UP000652755"/>
    </source>
</evidence>
<dbReference type="EMBL" id="JACRYL010000021">
    <property type="protein sequence ID" value="MBC6112495.1"/>
    <property type="molecule type" value="Genomic_DNA"/>
</dbReference>
<reference evidence="1 2" key="1">
    <citation type="submission" date="2020-08" db="EMBL/GenBank/DDBJ databases">
        <authorList>
            <person name="Sun Q."/>
            <person name="Inoue M."/>
        </authorList>
    </citation>
    <scope>NUCLEOTIDE SEQUENCE [LARGE SCALE GENOMIC DNA]</scope>
    <source>
        <strain evidence="1 2">CCM 8938</strain>
    </source>
</reference>
<protein>
    <submittedName>
        <fullName evidence="1">Uncharacterized protein</fullName>
    </submittedName>
</protein>
<sequence>MSSSSMVEKFDRFILTGESRVEFSEMHRHGEDLVGITLSIERISGKHFLLDGIEATLYPHLEIPDIDLESLNIANLESEMKLIDWTIDYDRELYLSIDPVRDHSFINTLLGVMGSLEILRNSGAQAKETSDRLMYSIC</sequence>
<dbReference type="RefSeq" id="WP_187072914.1">
    <property type="nucleotide sequence ID" value="NZ_JACRYL010000021.1"/>
</dbReference>
<comment type="caution">
    <text evidence="1">The sequence shown here is derived from an EMBL/GenBank/DDBJ whole genome shotgun (WGS) entry which is preliminary data.</text>
</comment>
<evidence type="ECO:0000313" key="1">
    <source>
        <dbReference type="EMBL" id="MBC6112495.1"/>
    </source>
</evidence>
<gene>
    <name evidence="1" type="ORF">H7U22_18895</name>
</gene>